<evidence type="ECO:0000256" key="17">
    <source>
        <dbReference type="ARBA" id="ARBA00023317"/>
    </source>
</evidence>
<dbReference type="InterPro" id="IPR036918">
    <property type="entry name" value="Pyrv_Knase_C_sf"/>
</dbReference>
<evidence type="ECO:0000259" key="22">
    <source>
        <dbReference type="Pfam" id="PF02887"/>
    </source>
</evidence>
<dbReference type="SUPFAM" id="SSF52935">
    <property type="entry name" value="PK C-terminal domain-like"/>
    <property type="match status" value="1"/>
</dbReference>
<dbReference type="GO" id="GO:0004743">
    <property type="term" value="F:pyruvate kinase activity"/>
    <property type="evidence" value="ECO:0007669"/>
    <property type="project" value="UniProtKB-UniRule"/>
</dbReference>
<dbReference type="NCBIfam" id="NF004491">
    <property type="entry name" value="PRK05826.1"/>
    <property type="match status" value="1"/>
</dbReference>
<evidence type="ECO:0000256" key="1">
    <source>
        <dbReference type="ARBA" id="ARBA00001946"/>
    </source>
</evidence>
<evidence type="ECO:0000256" key="14">
    <source>
        <dbReference type="ARBA" id="ARBA00022842"/>
    </source>
</evidence>
<comment type="pathway">
    <text evidence="3 19">Carbohydrate degradation; glycolysis; pyruvate from D-glyceraldehyde 3-phosphate: step 5/5.</text>
</comment>
<keyword evidence="10" id="KW-0479">Metal-binding</keyword>
<dbReference type="NCBIfam" id="TIGR01064">
    <property type="entry name" value="pyruv_kin"/>
    <property type="match status" value="1"/>
</dbReference>
<proteinExistence type="inferred from homology"/>
<evidence type="ECO:0000256" key="8">
    <source>
        <dbReference type="ARBA" id="ARBA00018587"/>
    </source>
</evidence>
<dbReference type="Pfam" id="PF00224">
    <property type="entry name" value="PK"/>
    <property type="match status" value="1"/>
</dbReference>
<dbReference type="InterPro" id="IPR008279">
    <property type="entry name" value="PEP-util_enz_mobile_dom"/>
</dbReference>
<dbReference type="Gene3D" id="2.40.33.10">
    <property type="entry name" value="PK beta-barrel domain-like"/>
    <property type="match status" value="1"/>
</dbReference>
<keyword evidence="13" id="KW-0067">ATP-binding</keyword>
<dbReference type="GO" id="GO:0000287">
    <property type="term" value="F:magnesium ion binding"/>
    <property type="evidence" value="ECO:0007669"/>
    <property type="project" value="UniProtKB-UniRule"/>
</dbReference>
<dbReference type="PROSITE" id="PS00110">
    <property type="entry name" value="PYRUVATE_KINASE"/>
    <property type="match status" value="1"/>
</dbReference>
<dbReference type="InterPro" id="IPR040442">
    <property type="entry name" value="Pyrv_kinase-like_dom_sf"/>
</dbReference>
<dbReference type="Proteomes" id="UP000196475">
    <property type="component" value="Unassembled WGS sequence"/>
</dbReference>
<reference evidence="24" key="1">
    <citation type="submission" date="2016-06" db="EMBL/GenBank/DDBJ databases">
        <authorList>
            <person name="Nascimento L."/>
            <person name="Pereira R.V."/>
            <person name="Martins L.F."/>
            <person name="Quaggio R.B."/>
            <person name="Silva A.M."/>
            <person name="Setubal J.C."/>
        </authorList>
    </citation>
    <scope>NUCLEOTIDE SEQUENCE [LARGE SCALE GENOMIC DNA]</scope>
</reference>
<comment type="catalytic activity">
    <reaction evidence="19">
        <text>pyruvate + ATP = phosphoenolpyruvate + ADP + H(+)</text>
        <dbReference type="Rhea" id="RHEA:18157"/>
        <dbReference type="ChEBI" id="CHEBI:15361"/>
        <dbReference type="ChEBI" id="CHEBI:15378"/>
        <dbReference type="ChEBI" id="CHEBI:30616"/>
        <dbReference type="ChEBI" id="CHEBI:58702"/>
        <dbReference type="ChEBI" id="CHEBI:456216"/>
        <dbReference type="EC" id="2.7.1.40"/>
    </reaction>
</comment>
<evidence type="ECO:0000256" key="4">
    <source>
        <dbReference type="ARBA" id="ARBA00006237"/>
    </source>
</evidence>
<evidence type="ECO:0000259" key="20">
    <source>
        <dbReference type="Pfam" id="PF00224"/>
    </source>
</evidence>
<evidence type="ECO:0000256" key="2">
    <source>
        <dbReference type="ARBA" id="ARBA00001958"/>
    </source>
</evidence>
<feature type="domain" description="Pyruvate kinase barrel" evidence="20">
    <location>
        <begin position="1"/>
        <end position="322"/>
    </location>
</feature>
<name>A0A1Y3PKS2_9BACI</name>
<keyword evidence="16 19" id="KW-0324">Glycolysis</keyword>
<dbReference type="InterPro" id="IPR015806">
    <property type="entry name" value="Pyrv_Knase_insert_dom_sf"/>
</dbReference>
<dbReference type="InterPro" id="IPR015813">
    <property type="entry name" value="Pyrv/PenolPyrv_kinase-like_dom"/>
</dbReference>
<dbReference type="NCBIfam" id="NF004978">
    <property type="entry name" value="PRK06354.1"/>
    <property type="match status" value="1"/>
</dbReference>
<dbReference type="SUPFAM" id="SSF52009">
    <property type="entry name" value="Phosphohistidine domain"/>
    <property type="match status" value="1"/>
</dbReference>
<evidence type="ECO:0000256" key="5">
    <source>
        <dbReference type="ARBA" id="ARBA00008663"/>
    </source>
</evidence>
<dbReference type="Gene3D" id="3.50.30.10">
    <property type="entry name" value="Phosphohistidine domain"/>
    <property type="match status" value="1"/>
</dbReference>
<evidence type="ECO:0000256" key="3">
    <source>
        <dbReference type="ARBA" id="ARBA00004997"/>
    </source>
</evidence>
<dbReference type="InterPro" id="IPR015793">
    <property type="entry name" value="Pyrv_Knase_brl"/>
</dbReference>
<evidence type="ECO:0000256" key="7">
    <source>
        <dbReference type="ARBA" id="ARBA00012142"/>
    </source>
</evidence>
<evidence type="ECO:0000256" key="15">
    <source>
        <dbReference type="ARBA" id="ARBA00022958"/>
    </source>
</evidence>
<comment type="cofactor">
    <cofactor evidence="2">
        <name>K(+)</name>
        <dbReference type="ChEBI" id="CHEBI:29103"/>
    </cofactor>
</comment>
<evidence type="ECO:0000256" key="19">
    <source>
        <dbReference type="RuleBase" id="RU000504"/>
    </source>
</evidence>
<keyword evidence="17 23" id="KW-0670">Pyruvate</keyword>
<dbReference type="Gene3D" id="3.20.20.60">
    <property type="entry name" value="Phosphoenolpyruvate-binding domains"/>
    <property type="match status" value="1"/>
</dbReference>
<dbReference type="GO" id="GO:0016301">
    <property type="term" value="F:kinase activity"/>
    <property type="evidence" value="ECO:0007669"/>
    <property type="project" value="UniProtKB-KW"/>
</dbReference>
<dbReference type="GO" id="GO:0006950">
    <property type="term" value="P:response to stress"/>
    <property type="evidence" value="ECO:0007669"/>
    <property type="project" value="UniProtKB-ARBA"/>
</dbReference>
<feature type="domain" description="Pyruvate kinase C-terminal" evidence="22">
    <location>
        <begin position="357"/>
        <end position="468"/>
    </location>
</feature>
<dbReference type="GO" id="GO:0030955">
    <property type="term" value="F:potassium ion binding"/>
    <property type="evidence" value="ECO:0007669"/>
    <property type="project" value="UniProtKB-UniRule"/>
</dbReference>
<protein>
    <recommendedName>
        <fullName evidence="8 18">Pyruvate kinase</fullName>
        <ecNumber evidence="7 18">2.7.1.40</ecNumber>
    </recommendedName>
</protein>
<evidence type="ECO:0000313" key="23">
    <source>
        <dbReference type="EMBL" id="OUM86736.1"/>
    </source>
</evidence>
<dbReference type="PANTHER" id="PTHR11817">
    <property type="entry name" value="PYRUVATE KINASE"/>
    <property type="match status" value="1"/>
</dbReference>
<dbReference type="InterPro" id="IPR015795">
    <property type="entry name" value="Pyrv_Knase_C"/>
</dbReference>
<comment type="similarity">
    <text evidence="5 19">Belongs to the pyruvate kinase family.</text>
</comment>
<dbReference type="UniPathway" id="UPA00109">
    <property type="reaction ID" value="UER00188"/>
</dbReference>
<comment type="subunit">
    <text evidence="6">Homotetramer.</text>
</comment>
<dbReference type="InterPro" id="IPR001697">
    <property type="entry name" value="Pyr_Knase"/>
</dbReference>
<keyword evidence="12 19" id="KW-0418">Kinase</keyword>
<dbReference type="AlphaFoldDB" id="A0A1Y3PKS2"/>
<accession>A0A1Y3PKS2</accession>
<dbReference type="Pfam" id="PF00391">
    <property type="entry name" value="PEP-utilizers"/>
    <property type="match status" value="1"/>
</dbReference>
<evidence type="ECO:0000256" key="12">
    <source>
        <dbReference type="ARBA" id="ARBA00022777"/>
    </source>
</evidence>
<comment type="caution">
    <text evidence="23">The sequence shown here is derived from an EMBL/GenBank/DDBJ whole genome shotgun (WGS) entry which is preliminary data.</text>
</comment>
<feature type="domain" description="PEP-utilising enzyme mobile" evidence="21">
    <location>
        <begin position="504"/>
        <end position="573"/>
    </location>
</feature>
<organism evidence="23 24">
    <name type="scientific">Bacillus thermozeamaize</name>
    <dbReference type="NCBI Taxonomy" id="230954"/>
    <lineage>
        <taxon>Bacteria</taxon>
        <taxon>Bacillati</taxon>
        <taxon>Bacillota</taxon>
        <taxon>Bacilli</taxon>
        <taxon>Bacillales</taxon>
        <taxon>Bacillaceae</taxon>
        <taxon>Bacillus</taxon>
    </lineage>
</organism>
<dbReference type="GO" id="GO:0005524">
    <property type="term" value="F:ATP binding"/>
    <property type="evidence" value="ECO:0007669"/>
    <property type="project" value="UniProtKB-KW"/>
</dbReference>
<comment type="similarity">
    <text evidence="4">In the C-terminal section; belongs to the PEP-utilizing enzyme family.</text>
</comment>
<dbReference type="SUPFAM" id="SSF50800">
    <property type="entry name" value="PK beta-barrel domain-like"/>
    <property type="match status" value="1"/>
</dbReference>
<dbReference type="FunFam" id="3.50.30.10:FF:000004">
    <property type="entry name" value="Pyruvate kinase"/>
    <property type="match status" value="1"/>
</dbReference>
<evidence type="ECO:0000256" key="6">
    <source>
        <dbReference type="ARBA" id="ARBA00011881"/>
    </source>
</evidence>
<keyword evidence="14 19" id="KW-0460">Magnesium</keyword>
<dbReference type="FunFam" id="3.20.20.60:FF:000001">
    <property type="entry name" value="Pyruvate kinase"/>
    <property type="match status" value="1"/>
</dbReference>
<dbReference type="SUPFAM" id="SSF51621">
    <property type="entry name" value="Phosphoenolpyruvate/pyruvate domain"/>
    <property type="match status" value="1"/>
</dbReference>
<evidence type="ECO:0000256" key="16">
    <source>
        <dbReference type="ARBA" id="ARBA00023152"/>
    </source>
</evidence>
<dbReference type="Pfam" id="PF02887">
    <property type="entry name" value="PK_C"/>
    <property type="match status" value="1"/>
</dbReference>
<evidence type="ECO:0000256" key="11">
    <source>
        <dbReference type="ARBA" id="ARBA00022741"/>
    </source>
</evidence>
<evidence type="ECO:0000256" key="10">
    <source>
        <dbReference type="ARBA" id="ARBA00022723"/>
    </source>
</evidence>
<dbReference type="FunFam" id="2.40.33.10:FF:000001">
    <property type="entry name" value="Pyruvate kinase"/>
    <property type="match status" value="1"/>
</dbReference>
<keyword evidence="9 19" id="KW-0808">Transferase</keyword>
<gene>
    <name evidence="23" type="ORF">BAA01_03845</name>
</gene>
<sequence length="583" mass="62857">MRKTKIVCTIGPACEDLDKLKQLIKAGMNIARLNLSHGTHQEHRERIARIRQAAKELGKTVGILLDTKGPEIRTGILESGEVELREGQLFTLTTEEVLGNAERVSVSYSGLVNELRPGDTVLLDDGLIGLEVVSVQGTEIRCRVKNNGKLRDRKGVNVPGVSIGLPGITEKDAADIRFGVEQGVDFIAASFVRKPGDILEIHEILEQMGADIPVIAKIESREGVQNLDAILEVADGLMVARGDLGVEIPVEEVPLLQKEMISKCNKVGKPVITATQMLDSMQRNPRPTRAETTDVANAILDGTDAVMLSGETAAGNYPVEAVRMMAKIAETTEKALAYRDIFRMRSENGQNTITDLIGQAVAGTALELKVAAIITPTESGYTARMISKYRPASPIVAVTYNEQTLRRLTLSWGVMPILGDKAQSIDKMLNSAVDRALQEGYISYGDLVVITAGVPIGQVGTTNMMKIHVVGDIIARGQGIGHQVVTGRIVKGETVEEILEKMAPNSILVTRSTDRDMMPAMEKASAIITEQGGLTSHAAIVGLELGIPVIVGVQNAMQQLEDGMEITVDTERGYIYSGKATVL</sequence>
<dbReference type="PRINTS" id="PR01050">
    <property type="entry name" value="PYRUVTKNASE"/>
</dbReference>
<dbReference type="InterPro" id="IPR011037">
    <property type="entry name" value="Pyrv_Knase-like_insert_dom_sf"/>
</dbReference>
<dbReference type="InterPro" id="IPR036637">
    <property type="entry name" value="Phosphohistidine_dom_sf"/>
</dbReference>
<evidence type="ECO:0000256" key="18">
    <source>
        <dbReference type="NCBIfam" id="TIGR01064"/>
    </source>
</evidence>
<comment type="cofactor">
    <cofactor evidence="1">
        <name>Mg(2+)</name>
        <dbReference type="ChEBI" id="CHEBI:18420"/>
    </cofactor>
</comment>
<keyword evidence="11" id="KW-0547">Nucleotide-binding</keyword>
<keyword evidence="15" id="KW-0630">Potassium</keyword>
<dbReference type="InterPro" id="IPR018209">
    <property type="entry name" value="Pyrv_Knase_AS"/>
</dbReference>
<dbReference type="EC" id="2.7.1.40" evidence="7 18"/>
<evidence type="ECO:0000256" key="13">
    <source>
        <dbReference type="ARBA" id="ARBA00022840"/>
    </source>
</evidence>
<evidence type="ECO:0000313" key="24">
    <source>
        <dbReference type="Proteomes" id="UP000196475"/>
    </source>
</evidence>
<dbReference type="Gene3D" id="3.40.1380.20">
    <property type="entry name" value="Pyruvate kinase, C-terminal domain"/>
    <property type="match status" value="1"/>
</dbReference>
<evidence type="ECO:0000259" key="21">
    <source>
        <dbReference type="Pfam" id="PF00391"/>
    </source>
</evidence>
<dbReference type="EMBL" id="LZRT01000086">
    <property type="protein sequence ID" value="OUM86736.1"/>
    <property type="molecule type" value="Genomic_DNA"/>
</dbReference>
<evidence type="ECO:0000256" key="9">
    <source>
        <dbReference type="ARBA" id="ARBA00022679"/>
    </source>
</evidence>